<dbReference type="Proteomes" id="UP001605989">
    <property type="component" value="Unassembled WGS sequence"/>
</dbReference>
<name>A0ABW7DR35_9FIRM</name>
<accession>A0ABW7DR35</accession>
<feature type="transmembrane region" description="Helical" evidence="1">
    <location>
        <begin position="55"/>
        <end position="81"/>
    </location>
</feature>
<dbReference type="InterPro" id="IPR046547">
    <property type="entry name" value="DUF6803"/>
</dbReference>
<proteinExistence type="predicted"/>
<organism evidence="2 3">
    <name type="scientific">Megasphaera hexanoica</name>
    <dbReference type="NCBI Taxonomy" id="1675036"/>
    <lineage>
        <taxon>Bacteria</taxon>
        <taxon>Bacillati</taxon>
        <taxon>Bacillota</taxon>
        <taxon>Negativicutes</taxon>
        <taxon>Veillonellales</taxon>
        <taxon>Veillonellaceae</taxon>
        <taxon>Megasphaera</taxon>
    </lineage>
</organism>
<feature type="transmembrane region" description="Helical" evidence="1">
    <location>
        <begin position="127"/>
        <end position="147"/>
    </location>
</feature>
<gene>
    <name evidence="2" type="ORF">ACGTZG_11595</name>
</gene>
<sequence length="217" mass="24987">MTMVMTHYMELLSLHQPWFLILFMLVPMVLAETILASGAFSLLYKDGRSAKWDSLSHVCGLVLGIFFICASVYIVACYVPTIEWRGPIDYISIWSYVLAIIPAVLILLQELGIIYKKLDNTMKIKRHIVLMILFVLFTHLAMVFGMADPQLAGYQPPMNTMNMQQGSMDHGQMTNQDTMQQGQMNHDNMNQNNMNHNQMDHSQMNHEQMHDQMNNNK</sequence>
<feature type="transmembrane region" description="Helical" evidence="1">
    <location>
        <begin position="20"/>
        <end position="43"/>
    </location>
</feature>
<dbReference type="Pfam" id="PF20617">
    <property type="entry name" value="DUF6803"/>
    <property type="match status" value="1"/>
</dbReference>
<protein>
    <submittedName>
        <fullName evidence="2">DUF6803 family protein</fullName>
    </submittedName>
</protein>
<comment type="caution">
    <text evidence="2">The sequence shown here is derived from an EMBL/GenBank/DDBJ whole genome shotgun (WGS) entry which is preliminary data.</text>
</comment>
<keyword evidence="1" id="KW-1133">Transmembrane helix</keyword>
<dbReference type="RefSeq" id="WP_234995370.1">
    <property type="nucleotide sequence ID" value="NZ_CP011940.1"/>
</dbReference>
<evidence type="ECO:0000313" key="2">
    <source>
        <dbReference type="EMBL" id="MFG6273830.1"/>
    </source>
</evidence>
<dbReference type="EMBL" id="JBIEKR010000010">
    <property type="protein sequence ID" value="MFG6273830.1"/>
    <property type="molecule type" value="Genomic_DNA"/>
</dbReference>
<reference evidence="2 3" key="1">
    <citation type="submission" date="2024-10" db="EMBL/GenBank/DDBJ databases">
        <authorList>
            <person name="Sang B.-I."/>
            <person name="Prabhaharan D."/>
        </authorList>
    </citation>
    <scope>NUCLEOTIDE SEQUENCE [LARGE SCALE GENOMIC DNA]</scope>
    <source>
        <strain evidence="2 3">MH</strain>
    </source>
</reference>
<evidence type="ECO:0000313" key="3">
    <source>
        <dbReference type="Proteomes" id="UP001605989"/>
    </source>
</evidence>
<feature type="transmembrane region" description="Helical" evidence="1">
    <location>
        <begin position="93"/>
        <end position="115"/>
    </location>
</feature>
<keyword evidence="1" id="KW-0812">Transmembrane</keyword>
<keyword evidence="3" id="KW-1185">Reference proteome</keyword>
<evidence type="ECO:0000256" key="1">
    <source>
        <dbReference type="SAM" id="Phobius"/>
    </source>
</evidence>
<keyword evidence="1" id="KW-0472">Membrane</keyword>